<name>A0A0L1IUJ3_ASPN3</name>
<dbReference type="Pfam" id="PF13489">
    <property type="entry name" value="Methyltransf_23"/>
    <property type="match status" value="1"/>
</dbReference>
<accession>A0A0L1IUJ3</accession>
<dbReference type="PANTHER" id="PTHR43591">
    <property type="entry name" value="METHYLTRANSFERASE"/>
    <property type="match status" value="1"/>
</dbReference>
<proteinExistence type="predicted"/>
<dbReference type="Proteomes" id="UP000037505">
    <property type="component" value="Unassembled WGS sequence"/>
</dbReference>
<keyword evidence="2" id="KW-1185">Reference proteome</keyword>
<organism evidence="1 2">
    <name type="scientific">Aspergillus nomiae NRRL (strain ATCC 15546 / NRRL 13137 / CBS 260.88 / M93)</name>
    <dbReference type="NCBI Taxonomy" id="1509407"/>
    <lineage>
        <taxon>Eukaryota</taxon>
        <taxon>Fungi</taxon>
        <taxon>Dikarya</taxon>
        <taxon>Ascomycota</taxon>
        <taxon>Pezizomycotina</taxon>
        <taxon>Eurotiomycetes</taxon>
        <taxon>Eurotiomycetidae</taxon>
        <taxon>Eurotiales</taxon>
        <taxon>Aspergillaceae</taxon>
        <taxon>Aspergillus</taxon>
        <taxon>Aspergillus subgen. Circumdati</taxon>
    </lineage>
</organism>
<protein>
    <recommendedName>
        <fullName evidence="3">Methyltransferase domain-containing protein</fullName>
    </recommendedName>
</protein>
<dbReference type="OrthoDB" id="2013972at2759"/>
<dbReference type="STRING" id="1509407.A0A0L1IUJ3"/>
<sequence>MGARPAESSRDYDTQSLTASVTDYPIENGRRYHKYHEGSYIYPNDEQELDRLDMQHHMIKMVNDGRLFLAPLEHPKRILDIGTGSGIWPIEMAPVFPEAEIIGTDLSPVQPNEVPENVHFLVDDATEDEWLWGSDHFDLIHTGHMSYMECHEFDPKPKCDDGTMPPDDPEKFSEFALHDWCDLNVRSGQITDPPRQFRVAHRIARWMREVGFVDVQERIKKVPNNPWPTDPHMKEIGKWNEANWLEALSGWSYKPLTALGWSKPEIELSTALGHSIAVACFRSLMSFGRHAYRHAVPPSSHSLVDHVWISEDFLASTFRRFANGQRRYESRVPGPLEARRRLAKRRNTALASLAGSGPLDDIGCLFGRNGREHMKWVGGQSRNAPREAQGRRPSDKRSAFYAMGAPAYPLPFYNETTESNELSRSSGWQGSSYLADKASLEQCLAESLKDCQTITAIKDVVRRLRIDLQQEPAYSRLIFEHLLSQSINHMCATDGLIEFLDDPHLNTRGAGNYLCTVEHFVSRGADLSKRSVLLGNVTTALELGRVPENELCQIIRVLFERVIGDDVVRQRDARILTAYYRGMWDAIGRCNIYEYENLDTETIEAWLEGLEKMDMYDSFILARDIISATQDRSWAPLFITRFLKFSLDHKTDGDYISGLLNCFTPDEASLCIISVTELLAASRKQHLFEMWQDHLRRLQNIPGLVSSSAWSDMPVTTSLSTSCLTQEQRIILRLWVLRTFSEYLPEGPLWRHVVRATDYPVSRLLSLYKSRVDNFNTESFLSSLVGGIHDLGIPPSGLLMLSVHLTTGKRMTKATRRTLNRLESSNVSLLDIFANGDAYRKTVPHLFSDFERLVRQINVTSPSFLENSIQIASTGDSQNVWTLIRLLRCHTPLKIALSRSWGPIPDASQKALVRYYPEARTSECPDPHAALDMVHLIAISIASSKQLSARRAYGLIQWLYRFLVKHGAPVKPSLVRAMYHVGVVRYRREGLRLSSMQYAYILDLVEEVEGPEVLDIMVPRVGQSDSYASQLELQ</sequence>
<dbReference type="PANTHER" id="PTHR43591:SF10">
    <property type="entry name" value="ABC TRANSMEMBRANE TYPE-1 DOMAIN-CONTAINING PROTEIN-RELATED"/>
    <property type="match status" value="1"/>
</dbReference>
<dbReference type="SUPFAM" id="SSF53335">
    <property type="entry name" value="S-adenosyl-L-methionine-dependent methyltransferases"/>
    <property type="match status" value="1"/>
</dbReference>
<dbReference type="RefSeq" id="XP_015404090.1">
    <property type="nucleotide sequence ID" value="XM_015552704.1"/>
</dbReference>
<dbReference type="GO" id="GO:0008168">
    <property type="term" value="F:methyltransferase activity"/>
    <property type="evidence" value="ECO:0007669"/>
    <property type="project" value="TreeGrafter"/>
</dbReference>
<dbReference type="GeneID" id="26809252"/>
<dbReference type="CDD" id="cd02440">
    <property type="entry name" value="AdoMet_MTases"/>
    <property type="match status" value="1"/>
</dbReference>
<dbReference type="InterPro" id="IPR029063">
    <property type="entry name" value="SAM-dependent_MTases_sf"/>
</dbReference>
<dbReference type="EMBL" id="JNOM01000287">
    <property type="protein sequence ID" value="KNG83167.1"/>
    <property type="molecule type" value="Genomic_DNA"/>
</dbReference>
<dbReference type="Gene3D" id="3.40.50.150">
    <property type="entry name" value="Vaccinia Virus protein VP39"/>
    <property type="match status" value="1"/>
</dbReference>
<comment type="caution">
    <text evidence="1">The sequence shown here is derived from an EMBL/GenBank/DDBJ whole genome shotgun (WGS) entry which is preliminary data.</text>
</comment>
<reference evidence="1 2" key="1">
    <citation type="submission" date="2014-06" db="EMBL/GenBank/DDBJ databases">
        <title>The Genome of the Aflatoxigenic Filamentous Fungus Aspergillus nomius.</title>
        <authorList>
            <person name="Moore M.G."/>
            <person name="Shannon B.M."/>
            <person name="Brian M.M."/>
        </authorList>
    </citation>
    <scope>NUCLEOTIDE SEQUENCE [LARGE SCALE GENOMIC DNA]</scope>
    <source>
        <strain evidence="1 2">NRRL 13137</strain>
    </source>
</reference>
<evidence type="ECO:0000313" key="1">
    <source>
        <dbReference type="EMBL" id="KNG83167.1"/>
    </source>
</evidence>
<evidence type="ECO:0008006" key="3">
    <source>
        <dbReference type="Google" id="ProtNLM"/>
    </source>
</evidence>
<evidence type="ECO:0000313" key="2">
    <source>
        <dbReference type="Proteomes" id="UP000037505"/>
    </source>
</evidence>
<dbReference type="AlphaFoldDB" id="A0A0L1IUJ3"/>
<gene>
    <name evidence="1" type="ORF">ANOM_007448</name>
</gene>